<keyword evidence="1" id="KW-1133">Transmembrane helix</keyword>
<dbReference type="EMBL" id="HBNR01046398">
    <property type="protein sequence ID" value="CAE4607873.1"/>
    <property type="molecule type" value="Transcribed_RNA"/>
</dbReference>
<name>A0A7S4RBK9_9DINO</name>
<feature type="transmembrane region" description="Helical" evidence="1">
    <location>
        <begin position="66"/>
        <end position="91"/>
    </location>
</feature>
<proteinExistence type="predicted"/>
<protein>
    <submittedName>
        <fullName evidence="2">Uncharacterized protein</fullName>
    </submittedName>
</protein>
<evidence type="ECO:0000313" key="2">
    <source>
        <dbReference type="EMBL" id="CAE4607873.1"/>
    </source>
</evidence>
<dbReference type="AlphaFoldDB" id="A0A7S4RBK9"/>
<evidence type="ECO:0000256" key="1">
    <source>
        <dbReference type="SAM" id="Phobius"/>
    </source>
</evidence>
<reference evidence="2" key="1">
    <citation type="submission" date="2021-01" db="EMBL/GenBank/DDBJ databases">
        <authorList>
            <person name="Corre E."/>
            <person name="Pelletier E."/>
            <person name="Niang G."/>
            <person name="Scheremetjew M."/>
            <person name="Finn R."/>
            <person name="Kale V."/>
            <person name="Holt S."/>
            <person name="Cochrane G."/>
            <person name="Meng A."/>
            <person name="Brown T."/>
            <person name="Cohen L."/>
        </authorList>
    </citation>
    <scope>NUCLEOTIDE SEQUENCE</scope>
    <source>
        <strain evidence="2">CCMP3105</strain>
    </source>
</reference>
<keyword evidence="1" id="KW-0812">Transmembrane</keyword>
<organism evidence="2">
    <name type="scientific">Alexandrium monilatum</name>
    <dbReference type="NCBI Taxonomy" id="311494"/>
    <lineage>
        <taxon>Eukaryota</taxon>
        <taxon>Sar</taxon>
        <taxon>Alveolata</taxon>
        <taxon>Dinophyceae</taxon>
        <taxon>Gonyaulacales</taxon>
        <taxon>Pyrocystaceae</taxon>
        <taxon>Alexandrium</taxon>
    </lineage>
</organism>
<gene>
    <name evidence="2" type="ORF">AMON00008_LOCUS32292</name>
</gene>
<feature type="transmembrane region" description="Helical" evidence="1">
    <location>
        <begin position="97"/>
        <end position="123"/>
    </location>
</feature>
<accession>A0A7S4RBK9</accession>
<sequence length="207" mass="23242">MEGPMEAPSVIWCWLIRDAAEGQEEETEDGHPRQTSRFGWATSRPLEVANLCCVCRRIRQAFLNGVFWINFLQVGFETTVVFVCIAALPVIVGVRKVLLMIQLFLQGFSSAVMLGEVWALVRFHRGRGSSTLSRALNQSRLDSMVMMTSLTSLATSFEVLLWLIQWSEVAVPEQIQSSQRLPALCKHLMPTKNFEAGCVILTHSLDV</sequence>
<keyword evidence="1" id="KW-0472">Membrane</keyword>